<dbReference type="InterPro" id="IPR036623">
    <property type="entry name" value="Hemimethylated_DNA-bd_sf"/>
</dbReference>
<keyword evidence="4" id="KW-1185">Reference proteome</keyword>
<evidence type="ECO:0000313" key="3">
    <source>
        <dbReference type="EMBL" id="KAK9908609.1"/>
    </source>
</evidence>
<dbReference type="SUPFAM" id="SSF141255">
    <property type="entry name" value="YccV-like"/>
    <property type="match status" value="1"/>
</dbReference>
<organism evidence="3 4">
    <name type="scientific">Coccomyxa subellipsoidea</name>
    <dbReference type="NCBI Taxonomy" id="248742"/>
    <lineage>
        <taxon>Eukaryota</taxon>
        <taxon>Viridiplantae</taxon>
        <taxon>Chlorophyta</taxon>
        <taxon>core chlorophytes</taxon>
        <taxon>Trebouxiophyceae</taxon>
        <taxon>Trebouxiophyceae incertae sedis</taxon>
        <taxon>Coccomyxaceae</taxon>
        <taxon>Coccomyxa</taxon>
    </lineage>
</organism>
<feature type="domain" description="Hemimethylated DNA-binding" evidence="2">
    <location>
        <begin position="118"/>
        <end position="222"/>
    </location>
</feature>
<dbReference type="Gene3D" id="2.30.30.390">
    <property type="entry name" value="Hemimethylated DNA-binding domain"/>
    <property type="match status" value="1"/>
</dbReference>
<comment type="caution">
    <text evidence="3">The sequence shown here is derived from an EMBL/GenBank/DDBJ whole genome shotgun (WGS) entry which is preliminary data.</text>
</comment>
<name>A0ABR2YNQ5_9CHLO</name>
<dbReference type="Pfam" id="PF08755">
    <property type="entry name" value="YccV-like"/>
    <property type="match status" value="1"/>
</dbReference>
<dbReference type="PANTHER" id="PTHR48439">
    <property type="entry name" value="HEMIMETHYLATED DNA-BINDING DOMAIN-CONTAINING PROTEIN"/>
    <property type="match status" value="1"/>
</dbReference>
<dbReference type="SMART" id="SM00992">
    <property type="entry name" value="YccV-like"/>
    <property type="match status" value="1"/>
</dbReference>
<proteinExistence type="predicted"/>
<dbReference type="InterPro" id="IPR053189">
    <property type="entry name" value="Clp_protease_adapter_ClpF"/>
</dbReference>
<feature type="compositionally biased region" description="Basic and acidic residues" evidence="1">
    <location>
        <begin position="264"/>
        <end position="279"/>
    </location>
</feature>
<evidence type="ECO:0000313" key="4">
    <source>
        <dbReference type="Proteomes" id="UP001491310"/>
    </source>
</evidence>
<dbReference type="Proteomes" id="UP001491310">
    <property type="component" value="Unassembled WGS sequence"/>
</dbReference>
<evidence type="ECO:0000259" key="2">
    <source>
        <dbReference type="SMART" id="SM00992"/>
    </source>
</evidence>
<dbReference type="NCBIfam" id="TIGR02097">
    <property type="entry name" value="yccV"/>
    <property type="match status" value="1"/>
</dbReference>
<reference evidence="3 4" key="1">
    <citation type="journal article" date="2024" name="Nat. Commun.">
        <title>Phylogenomics reveals the evolutionary origins of lichenization in chlorophyte algae.</title>
        <authorList>
            <person name="Puginier C."/>
            <person name="Libourel C."/>
            <person name="Otte J."/>
            <person name="Skaloud P."/>
            <person name="Haon M."/>
            <person name="Grisel S."/>
            <person name="Petersen M."/>
            <person name="Berrin J.G."/>
            <person name="Delaux P.M."/>
            <person name="Dal Grande F."/>
            <person name="Keller J."/>
        </authorList>
    </citation>
    <scope>NUCLEOTIDE SEQUENCE [LARGE SCALE GENOMIC DNA]</scope>
    <source>
        <strain evidence="3 4">SAG 216-7</strain>
    </source>
</reference>
<protein>
    <recommendedName>
        <fullName evidence="2">Hemimethylated DNA-binding domain-containing protein</fullName>
    </recommendedName>
</protein>
<feature type="region of interest" description="Disordered" evidence="1">
    <location>
        <begin position="252"/>
        <end position="279"/>
    </location>
</feature>
<dbReference type="InterPro" id="IPR011722">
    <property type="entry name" value="Hemimethylated_DNA-bd_dom"/>
</dbReference>
<dbReference type="PANTHER" id="PTHR48439:SF1">
    <property type="entry name" value="HEMIMETHYLATED DNA-BINDING DOMAIN-CONTAINING PROTEIN"/>
    <property type="match status" value="1"/>
</dbReference>
<sequence length="279" mass="31883">MSCVPQKRLPTLLYRAILRWCAGAEGVPFQLRHTDVFRCTPPAVFSSLESLDSLSNKAKVLRGVARQSFQLNKHLQDGEELSKAYDQGLEAVQLLHTEYADLLARLRSSREVRTDRSRVAFSLGTVFVHKKFGYKGVVYGWDQECERDSAWAAAVHADPAQPFYHVLPDEDDCQRIFGAVRISKYVAQDNMEPLLAPHRVNHRAIAHYFDSYSPDLLRYVPNSRLQYEYPDNYEAAVQQSCLDDSNILERPDTEREPYLVGAQDRGDEEAKAQCGRDYH</sequence>
<evidence type="ECO:0000256" key="1">
    <source>
        <dbReference type="SAM" id="MobiDB-lite"/>
    </source>
</evidence>
<dbReference type="EMBL" id="JALJOT010000007">
    <property type="protein sequence ID" value="KAK9908609.1"/>
    <property type="molecule type" value="Genomic_DNA"/>
</dbReference>
<gene>
    <name evidence="3" type="ORF">WJX75_000379</name>
</gene>
<accession>A0ABR2YNQ5</accession>